<organism evidence="1 2">
    <name type="scientific">Acinetobacter terrae</name>
    <dbReference type="NCBI Taxonomy" id="2731247"/>
    <lineage>
        <taxon>Bacteria</taxon>
        <taxon>Pseudomonadati</taxon>
        <taxon>Pseudomonadota</taxon>
        <taxon>Gammaproteobacteria</taxon>
        <taxon>Moraxellales</taxon>
        <taxon>Moraxellaceae</taxon>
        <taxon>Acinetobacter</taxon>
        <taxon>Acinetobacter Taxon 24</taxon>
    </lineage>
</organism>
<gene>
    <name evidence="1" type="ORF">HLH17_15925</name>
</gene>
<name>A0A7Y2RIJ4_9GAMM</name>
<dbReference type="EMBL" id="JABERL010000064">
    <property type="protein sequence ID" value="NNH79106.1"/>
    <property type="molecule type" value="Genomic_DNA"/>
</dbReference>
<protein>
    <submittedName>
        <fullName evidence="1">Uncharacterized protein</fullName>
    </submittedName>
</protein>
<accession>A0A7Y2RIJ4</accession>
<proteinExistence type="predicted"/>
<reference evidence="1 2" key="1">
    <citation type="submission" date="2020-04" db="EMBL/GenBank/DDBJ databases">
        <title>Acinetobacter Taxon 24.</title>
        <authorList>
            <person name="Nemec A."/>
            <person name="Radolfova-Krizova L."/>
            <person name="Higgins P.G."/>
            <person name="Spanelova P."/>
        </authorList>
    </citation>
    <scope>NUCLEOTIDE SEQUENCE [LARGE SCALE GENOMIC DNA]</scope>
    <source>
        <strain evidence="1 2">ANC 5380</strain>
    </source>
</reference>
<evidence type="ECO:0000313" key="1">
    <source>
        <dbReference type="EMBL" id="NNH79106.1"/>
    </source>
</evidence>
<dbReference type="AlphaFoldDB" id="A0A7Y2RIJ4"/>
<evidence type="ECO:0000313" key="2">
    <source>
        <dbReference type="Proteomes" id="UP000569202"/>
    </source>
</evidence>
<dbReference type="RefSeq" id="WP_171541211.1">
    <property type="nucleotide sequence ID" value="NZ_JABERL010000064.1"/>
</dbReference>
<dbReference type="Proteomes" id="UP000569202">
    <property type="component" value="Unassembled WGS sequence"/>
</dbReference>
<comment type="caution">
    <text evidence="1">The sequence shown here is derived from an EMBL/GenBank/DDBJ whole genome shotgun (WGS) entry which is preliminary data.</text>
</comment>
<sequence length="170" mass="19772">MRESILKTVFFKSSQQISTLKWLKLLFLEAYLGEQLIEMLANTASFNKDQSGDLAFDIKPNGWKVNLEEYIPATIINSLLNKHIIDLLETKFVNHYQLIQPVKMSSNNVKKLYELNNQKLFLLTELKLSYNTIWVTINLLIDTVVYIITKDVTWALVSGAIVEFIRRFKI</sequence>